<evidence type="ECO:0000313" key="2">
    <source>
        <dbReference type="Proteomes" id="UP000838308"/>
    </source>
</evidence>
<organism evidence="1 2">
    <name type="scientific">Neobacillus rhizosphaerae</name>
    <dbReference type="NCBI Taxonomy" id="2880965"/>
    <lineage>
        <taxon>Bacteria</taxon>
        <taxon>Bacillati</taxon>
        <taxon>Bacillota</taxon>
        <taxon>Bacilli</taxon>
        <taxon>Bacillales</taxon>
        <taxon>Bacillaceae</taxon>
        <taxon>Neobacillus</taxon>
    </lineage>
</organism>
<dbReference type="RefSeq" id="WP_248737756.1">
    <property type="nucleotide sequence ID" value="NZ_CALBWS010000052.1"/>
</dbReference>
<sequence>MKKVMIICICVVFIFFAGYLSIKLYTYNKLNNVRENIIKKNPEISEVKSVNSIGQWGEWFSEYTLVVEIDGKQYRIWTMGDGKVTDKRLLE</sequence>
<dbReference type="EMBL" id="CALBWS010000052">
    <property type="protein sequence ID" value="CAH2717546.1"/>
    <property type="molecule type" value="Genomic_DNA"/>
</dbReference>
<dbReference type="Proteomes" id="UP000838308">
    <property type="component" value="Unassembled WGS sequence"/>
</dbReference>
<accession>A0ABN8KZW5</accession>
<protein>
    <recommendedName>
        <fullName evidence="3">PepSY domain-containing protein</fullName>
    </recommendedName>
</protein>
<evidence type="ECO:0000313" key="1">
    <source>
        <dbReference type="EMBL" id="CAH2717546.1"/>
    </source>
</evidence>
<gene>
    <name evidence="1" type="ORF">BACCIP111895_04760</name>
</gene>
<evidence type="ECO:0008006" key="3">
    <source>
        <dbReference type="Google" id="ProtNLM"/>
    </source>
</evidence>
<keyword evidence="2" id="KW-1185">Reference proteome</keyword>
<reference evidence="1" key="1">
    <citation type="submission" date="2022-04" db="EMBL/GenBank/DDBJ databases">
        <authorList>
            <person name="Criscuolo A."/>
        </authorList>
    </citation>
    <scope>NUCLEOTIDE SEQUENCE</scope>
    <source>
        <strain evidence="1">CIP111895</strain>
    </source>
</reference>
<proteinExistence type="predicted"/>
<name>A0ABN8KZW5_9BACI</name>
<comment type="caution">
    <text evidence="1">The sequence shown here is derived from an EMBL/GenBank/DDBJ whole genome shotgun (WGS) entry which is preliminary data.</text>
</comment>